<feature type="domain" description="HTH cro/C1-type" evidence="1">
    <location>
        <begin position="15"/>
        <end position="48"/>
    </location>
</feature>
<gene>
    <name evidence="2" type="ORF">N825_16725</name>
</gene>
<dbReference type="GO" id="GO:0003677">
    <property type="term" value="F:DNA binding"/>
    <property type="evidence" value="ECO:0007669"/>
    <property type="project" value="InterPro"/>
</dbReference>
<dbReference type="AlphaFoldDB" id="W9GYN2"/>
<accession>W9GYN2</accession>
<dbReference type="Gene3D" id="1.10.260.40">
    <property type="entry name" value="lambda repressor-like DNA-binding domains"/>
    <property type="match status" value="1"/>
</dbReference>
<name>W9GYN2_9PROT</name>
<evidence type="ECO:0000259" key="1">
    <source>
        <dbReference type="PROSITE" id="PS50943"/>
    </source>
</evidence>
<protein>
    <recommendedName>
        <fullName evidence="1">HTH cro/C1-type domain-containing protein</fullName>
    </recommendedName>
</protein>
<organism evidence="2 3">
    <name type="scientific">Skermanella stibiiresistens SB22</name>
    <dbReference type="NCBI Taxonomy" id="1385369"/>
    <lineage>
        <taxon>Bacteria</taxon>
        <taxon>Pseudomonadati</taxon>
        <taxon>Pseudomonadota</taxon>
        <taxon>Alphaproteobacteria</taxon>
        <taxon>Rhodospirillales</taxon>
        <taxon>Azospirillaceae</taxon>
        <taxon>Skermanella</taxon>
    </lineage>
</organism>
<dbReference type="Pfam" id="PF01381">
    <property type="entry name" value="HTH_3"/>
    <property type="match status" value="1"/>
</dbReference>
<dbReference type="OrthoDB" id="7365863at2"/>
<dbReference type="EMBL" id="AVFL01000024">
    <property type="protein sequence ID" value="EWY37696.1"/>
    <property type="molecule type" value="Genomic_DNA"/>
</dbReference>
<dbReference type="STRING" id="1385369.N825_16725"/>
<dbReference type="InterPro" id="IPR010982">
    <property type="entry name" value="Lambda_DNA-bd_dom_sf"/>
</dbReference>
<dbReference type="InterPro" id="IPR001387">
    <property type="entry name" value="Cro/C1-type_HTH"/>
</dbReference>
<evidence type="ECO:0000313" key="2">
    <source>
        <dbReference type="EMBL" id="EWY37696.1"/>
    </source>
</evidence>
<dbReference type="Proteomes" id="UP000019486">
    <property type="component" value="Unassembled WGS sequence"/>
</dbReference>
<sequence length="57" mass="6206">MDKLPSLRAIGALARERRVAERLTQKELADLVGVHHATILALEKGEGNLRWSTPGGC</sequence>
<dbReference type="CDD" id="cd00093">
    <property type="entry name" value="HTH_XRE"/>
    <property type="match status" value="1"/>
</dbReference>
<dbReference type="SUPFAM" id="SSF47413">
    <property type="entry name" value="lambda repressor-like DNA-binding domains"/>
    <property type="match status" value="1"/>
</dbReference>
<dbReference type="RefSeq" id="WP_084165072.1">
    <property type="nucleotide sequence ID" value="NZ_AVFL01000024.1"/>
</dbReference>
<proteinExistence type="predicted"/>
<dbReference type="PROSITE" id="PS50943">
    <property type="entry name" value="HTH_CROC1"/>
    <property type="match status" value="1"/>
</dbReference>
<reference evidence="2 3" key="1">
    <citation type="submission" date="2013-08" db="EMBL/GenBank/DDBJ databases">
        <title>The genome sequence of Skermanella stibiiresistens.</title>
        <authorList>
            <person name="Zhu W."/>
            <person name="Wang G."/>
        </authorList>
    </citation>
    <scope>NUCLEOTIDE SEQUENCE [LARGE SCALE GENOMIC DNA]</scope>
    <source>
        <strain evidence="2 3">SB22</strain>
    </source>
</reference>
<keyword evidence="3" id="KW-1185">Reference proteome</keyword>
<evidence type="ECO:0000313" key="3">
    <source>
        <dbReference type="Proteomes" id="UP000019486"/>
    </source>
</evidence>
<comment type="caution">
    <text evidence="2">The sequence shown here is derived from an EMBL/GenBank/DDBJ whole genome shotgun (WGS) entry which is preliminary data.</text>
</comment>